<feature type="region of interest" description="Disordered" evidence="1">
    <location>
        <begin position="288"/>
        <end position="357"/>
    </location>
</feature>
<dbReference type="Proteomes" id="UP000430146">
    <property type="component" value="Unassembled WGS sequence"/>
</dbReference>
<dbReference type="RefSeq" id="WP_159230613.1">
    <property type="nucleotide sequence ID" value="NZ_CACSIP010000015.1"/>
</dbReference>
<evidence type="ECO:0000313" key="3">
    <source>
        <dbReference type="Proteomes" id="UP000430146"/>
    </source>
</evidence>
<dbReference type="AlphaFoldDB" id="A0A5S9QHE3"/>
<reference evidence="2 3" key="1">
    <citation type="submission" date="2019-11" db="EMBL/GenBank/DDBJ databases">
        <authorList>
            <person name="Holert J."/>
        </authorList>
    </citation>
    <scope>NUCLEOTIDE SEQUENCE [LARGE SCALE GENOMIC DNA]</scope>
    <source>
        <strain evidence="2">BC8_1</strain>
    </source>
</reference>
<dbReference type="OrthoDB" id="4722905at2"/>
<feature type="region of interest" description="Disordered" evidence="1">
    <location>
        <begin position="384"/>
        <end position="427"/>
    </location>
</feature>
<keyword evidence="3" id="KW-1185">Reference proteome</keyword>
<gene>
    <name evidence="2" type="ORF">AELLOGFF_03997</name>
</gene>
<dbReference type="EMBL" id="CACSIP010000015">
    <property type="protein sequence ID" value="CAA0117546.1"/>
    <property type="molecule type" value="Genomic_DNA"/>
</dbReference>
<feature type="compositionally biased region" description="Acidic residues" evidence="1">
    <location>
        <begin position="388"/>
        <end position="405"/>
    </location>
</feature>
<name>A0A5S9QHE3_MYCVN</name>
<evidence type="ECO:0000256" key="1">
    <source>
        <dbReference type="SAM" id="MobiDB-lite"/>
    </source>
</evidence>
<feature type="compositionally biased region" description="Gly residues" evidence="1">
    <location>
        <begin position="418"/>
        <end position="427"/>
    </location>
</feature>
<accession>A0A5S9QHE3</accession>
<organism evidence="2 3">
    <name type="scientific">Mycolicibacterium vanbaalenii</name>
    <name type="common">Mycobacterium vanbaalenii</name>
    <dbReference type="NCBI Taxonomy" id="110539"/>
    <lineage>
        <taxon>Bacteria</taxon>
        <taxon>Bacillati</taxon>
        <taxon>Actinomycetota</taxon>
        <taxon>Actinomycetes</taxon>
        <taxon>Mycobacteriales</taxon>
        <taxon>Mycobacteriaceae</taxon>
        <taxon>Mycolicibacterium</taxon>
    </lineage>
</organism>
<evidence type="ECO:0000313" key="2">
    <source>
        <dbReference type="EMBL" id="CAA0117546.1"/>
    </source>
</evidence>
<protein>
    <submittedName>
        <fullName evidence="2">Uncharacterized protein</fullName>
    </submittedName>
</protein>
<sequence length="427" mass="43367">MELSARSSLNAGMAFTAAAAVAFTPLVIPANHHTATIPAVIQHVSVPGLRLAAAPNDIEAAIAVLAELVGLPGEGLIKVVETIVTLIDTGFSGLIDVTADPTAAASLTILKTLSVDAFAKLHENLGLINPVLTTTTEQVAKLVWAALTGSVQNMLTAVTNVVENPLSFDSYAGVFNAGIASGRLLVGNGLHVIQTIGDAGFDVVGIALGEVSFQLNNLVGGVNALLTQLGDASGVPVVEVFFRAVQDLVLAPALAVFNFGAALGETVLTTANAGFDLVLETARTIVDPPQVPELPATDARPEDSPFDDGLGTAEVQSTSATSTTAKVTDDAEPTEPVDDGSVATEETGVEATQADEVDEAVEVVEADEAVEAVEVDEVDEAVGAVGAVDDEVAAEVADEPADDDDKERADEGADTGDSDGGSGDGLQ</sequence>
<proteinExistence type="predicted"/>